<evidence type="ECO:0000256" key="6">
    <source>
        <dbReference type="ARBA" id="ARBA00022989"/>
    </source>
</evidence>
<feature type="transmembrane region" description="Helical" evidence="9">
    <location>
        <begin position="107"/>
        <end position="124"/>
    </location>
</feature>
<dbReference type="EMBL" id="JPWH01000014">
    <property type="protein sequence ID" value="RCK46526.1"/>
    <property type="molecule type" value="Genomic_DNA"/>
</dbReference>
<name>A0A367WYK7_9PROT</name>
<evidence type="ECO:0000256" key="5">
    <source>
        <dbReference type="ARBA" id="ARBA00022692"/>
    </source>
</evidence>
<evidence type="ECO:0000313" key="11">
    <source>
        <dbReference type="EMBL" id="RCK46526.1"/>
    </source>
</evidence>
<protein>
    <recommendedName>
        <fullName evidence="9">TRAP transporter small permease protein</fullName>
    </recommendedName>
</protein>
<dbReference type="GO" id="GO:0015740">
    <property type="term" value="P:C4-dicarboxylate transport"/>
    <property type="evidence" value="ECO:0007669"/>
    <property type="project" value="TreeGrafter"/>
</dbReference>
<feature type="domain" description="Tripartite ATP-independent periplasmic transporters DctQ component" evidence="10">
    <location>
        <begin position="41"/>
        <end position="170"/>
    </location>
</feature>
<sequence length="184" mass="20079">MAENSTKRHEHQPAGSGVTKIVDRACFASAAIAGTIILAVAATVTLSVLMRHIGIGGIRGDFELVEIGCGIAAFLFLPLCQRKGNHVMVDIFTAALRQRTRNILDRIWEVIFGVVWIIIAWQLADGLMDMLAYRDHSMLLRIPTWIIYAFAIFGLGLSGLVALVNTLEKLSVFASSPAKTESLK</sequence>
<keyword evidence="7 9" id="KW-0472">Membrane</keyword>
<evidence type="ECO:0000256" key="7">
    <source>
        <dbReference type="ARBA" id="ARBA00023136"/>
    </source>
</evidence>
<accession>A0A367WYK7</accession>
<gene>
    <name evidence="11" type="ORF">TH25_16885</name>
</gene>
<keyword evidence="3" id="KW-1003">Cell membrane</keyword>
<comment type="caution">
    <text evidence="9">Lacks conserved residue(s) required for the propagation of feature annotation.</text>
</comment>
<dbReference type="InterPro" id="IPR055348">
    <property type="entry name" value="DctQ"/>
</dbReference>
<dbReference type="InterPro" id="IPR007387">
    <property type="entry name" value="TRAP_DctQ"/>
</dbReference>
<dbReference type="AlphaFoldDB" id="A0A367WYK7"/>
<dbReference type="OrthoDB" id="6183232at2"/>
<evidence type="ECO:0000256" key="8">
    <source>
        <dbReference type="ARBA" id="ARBA00038436"/>
    </source>
</evidence>
<evidence type="ECO:0000256" key="3">
    <source>
        <dbReference type="ARBA" id="ARBA00022475"/>
    </source>
</evidence>
<feature type="transmembrane region" description="Helical" evidence="9">
    <location>
        <begin position="27"/>
        <end position="49"/>
    </location>
</feature>
<dbReference type="RefSeq" id="WP_114089408.1">
    <property type="nucleotide sequence ID" value="NZ_JPWH01000014.1"/>
</dbReference>
<reference evidence="11 12" key="1">
    <citation type="submission" date="2014-07" db="EMBL/GenBank/DDBJ databases">
        <title>Draft genome sequence of Thalassospira profundimaris S25-3-2.</title>
        <authorList>
            <person name="Lai Q."/>
            <person name="Shao Z."/>
        </authorList>
    </citation>
    <scope>NUCLEOTIDE SEQUENCE [LARGE SCALE GENOMIC DNA]</scope>
    <source>
        <strain evidence="11 12">S25-3-2</strain>
    </source>
</reference>
<comment type="similarity">
    <text evidence="8 9">Belongs to the TRAP transporter small permease family.</text>
</comment>
<keyword evidence="6 9" id="KW-1133">Transmembrane helix</keyword>
<proteinExistence type="inferred from homology"/>
<dbReference type="Pfam" id="PF04290">
    <property type="entry name" value="DctQ"/>
    <property type="match status" value="1"/>
</dbReference>
<dbReference type="PANTHER" id="PTHR35011">
    <property type="entry name" value="2,3-DIKETO-L-GULONATE TRAP TRANSPORTER SMALL PERMEASE PROTEIN YIAM"/>
    <property type="match status" value="1"/>
</dbReference>
<evidence type="ECO:0000259" key="10">
    <source>
        <dbReference type="Pfam" id="PF04290"/>
    </source>
</evidence>
<evidence type="ECO:0000256" key="1">
    <source>
        <dbReference type="ARBA" id="ARBA00004429"/>
    </source>
</evidence>
<dbReference type="GO" id="GO:0005886">
    <property type="term" value="C:plasma membrane"/>
    <property type="evidence" value="ECO:0007669"/>
    <property type="project" value="UniProtKB-SubCell"/>
</dbReference>
<keyword evidence="5 9" id="KW-0812">Transmembrane</keyword>
<dbReference type="Proteomes" id="UP000252517">
    <property type="component" value="Unassembled WGS sequence"/>
</dbReference>
<keyword evidence="4 9" id="KW-0997">Cell inner membrane</keyword>
<comment type="caution">
    <text evidence="11">The sequence shown here is derived from an EMBL/GenBank/DDBJ whole genome shotgun (WGS) entry which is preliminary data.</text>
</comment>
<evidence type="ECO:0000256" key="2">
    <source>
        <dbReference type="ARBA" id="ARBA00022448"/>
    </source>
</evidence>
<organism evidence="11 12">
    <name type="scientific">Thalassospira profundimaris</name>
    <dbReference type="NCBI Taxonomy" id="502049"/>
    <lineage>
        <taxon>Bacteria</taxon>
        <taxon>Pseudomonadati</taxon>
        <taxon>Pseudomonadota</taxon>
        <taxon>Alphaproteobacteria</taxon>
        <taxon>Rhodospirillales</taxon>
        <taxon>Thalassospiraceae</taxon>
        <taxon>Thalassospira</taxon>
    </lineage>
</organism>
<comment type="subcellular location">
    <subcellularLocation>
        <location evidence="1 9">Cell inner membrane</location>
        <topology evidence="1 9">Multi-pass membrane protein</topology>
    </subcellularLocation>
</comment>
<comment type="function">
    <text evidence="9">Part of the tripartite ATP-independent periplasmic (TRAP) transport system.</text>
</comment>
<evidence type="ECO:0000313" key="12">
    <source>
        <dbReference type="Proteomes" id="UP000252517"/>
    </source>
</evidence>
<keyword evidence="2 9" id="KW-0813">Transport</keyword>
<dbReference type="PANTHER" id="PTHR35011:SF2">
    <property type="entry name" value="2,3-DIKETO-L-GULONATE TRAP TRANSPORTER SMALL PERMEASE PROTEIN YIAM"/>
    <property type="match status" value="1"/>
</dbReference>
<evidence type="ECO:0000256" key="4">
    <source>
        <dbReference type="ARBA" id="ARBA00022519"/>
    </source>
</evidence>
<feature type="transmembrane region" description="Helical" evidence="9">
    <location>
        <begin position="144"/>
        <end position="164"/>
    </location>
</feature>
<evidence type="ECO:0000256" key="9">
    <source>
        <dbReference type="RuleBase" id="RU369079"/>
    </source>
</evidence>
<comment type="subunit">
    <text evidence="9">The complex comprises the extracytoplasmic solute receptor protein and the two transmembrane proteins.</text>
</comment>
<dbReference type="GO" id="GO:0022857">
    <property type="term" value="F:transmembrane transporter activity"/>
    <property type="evidence" value="ECO:0007669"/>
    <property type="project" value="UniProtKB-UniRule"/>
</dbReference>